<dbReference type="SUPFAM" id="SSF74650">
    <property type="entry name" value="Galactose mutarotase-like"/>
    <property type="match status" value="1"/>
</dbReference>
<feature type="domain" description="Glycoside hydrolase family 38 central" evidence="7">
    <location>
        <begin position="362"/>
        <end position="445"/>
    </location>
</feature>
<keyword evidence="6" id="KW-0732">Signal</keyword>
<keyword evidence="2 6" id="KW-0479">Metal-binding</keyword>
<dbReference type="FunFam" id="3.20.110.10:FF:000004">
    <property type="entry name" value="Alpha-mannosidase"/>
    <property type="match status" value="1"/>
</dbReference>
<dbReference type="InterPro" id="IPR011013">
    <property type="entry name" value="Gal_mutarotase_sf_dom"/>
</dbReference>
<dbReference type="InterPro" id="IPR011330">
    <property type="entry name" value="Glyco_hydro/deAcase_b/a-brl"/>
</dbReference>
<dbReference type="InterPro" id="IPR000602">
    <property type="entry name" value="Glyco_hydro_38_N"/>
</dbReference>
<gene>
    <name evidence="9" type="primary">MAN2B2</name>
</gene>
<feature type="signal peptide" evidence="6">
    <location>
        <begin position="1"/>
        <end position="31"/>
    </location>
</feature>
<dbReference type="PANTHER" id="PTHR11607">
    <property type="entry name" value="ALPHA-MANNOSIDASE"/>
    <property type="match status" value="1"/>
</dbReference>
<evidence type="ECO:0000256" key="3">
    <source>
        <dbReference type="ARBA" id="ARBA00022801"/>
    </source>
</evidence>
<accession>A0AAJ7WQF3</accession>
<dbReference type="InterPro" id="IPR015341">
    <property type="entry name" value="Glyco_hydro_38_cen"/>
</dbReference>
<proteinExistence type="inferred from homology"/>
<dbReference type="InterPro" id="IPR011682">
    <property type="entry name" value="Glyco_hydro_38_C"/>
</dbReference>
<dbReference type="GO" id="GO:0006013">
    <property type="term" value="P:mannose metabolic process"/>
    <property type="evidence" value="ECO:0007669"/>
    <property type="project" value="InterPro"/>
</dbReference>
<dbReference type="Gene3D" id="2.60.40.1360">
    <property type="match status" value="1"/>
</dbReference>
<dbReference type="Gene3D" id="3.20.110.10">
    <property type="entry name" value="Glycoside hydrolase 38, N terminal domain"/>
    <property type="match status" value="1"/>
</dbReference>
<name>A0AAJ7WQF3_PETMA</name>
<dbReference type="PANTHER" id="PTHR11607:SF28">
    <property type="entry name" value="EPIDIDYMIS-SPECIFIC ALPHA-MANNOSIDASE"/>
    <property type="match status" value="1"/>
</dbReference>
<dbReference type="InterPro" id="IPR037094">
    <property type="entry name" value="Glyco_hydro_38_cen_sf"/>
</dbReference>
<feature type="chain" id="PRO_5042317675" description="Alpha-mannosidase" evidence="6">
    <location>
        <begin position="32"/>
        <end position="1048"/>
    </location>
</feature>
<dbReference type="Gene3D" id="1.20.1270.50">
    <property type="entry name" value="Glycoside hydrolase family 38, central domain"/>
    <property type="match status" value="1"/>
</dbReference>
<dbReference type="InterPro" id="IPR027291">
    <property type="entry name" value="Glyco_hydro_38_N_sf"/>
</dbReference>
<dbReference type="GO" id="GO:0004559">
    <property type="term" value="F:alpha-mannosidase activity"/>
    <property type="evidence" value="ECO:0007669"/>
    <property type="project" value="InterPro"/>
</dbReference>
<organism evidence="8 9">
    <name type="scientific">Petromyzon marinus</name>
    <name type="common">Sea lamprey</name>
    <dbReference type="NCBI Taxonomy" id="7757"/>
    <lineage>
        <taxon>Eukaryota</taxon>
        <taxon>Metazoa</taxon>
        <taxon>Chordata</taxon>
        <taxon>Craniata</taxon>
        <taxon>Vertebrata</taxon>
        <taxon>Cyclostomata</taxon>
        <taxon>Hyperoartia</taxon>
        <taxon>Petromyzontiformes</taxon>
        <taxon>Petromyzontidae</taxon>
        <taxon>Petromyzon</taxon>
    </lineage>
</organism>
<evidence type="ECO:0000256" key="1">
    <source>
        <dbReference type="ARBA" id="ARBA00009792"/>
    </source>
</evidence>
<evidence type="ECO:0000259" key="7">
    <source>
        <dbReference type="SMART" id="SM00872"/>
    </source>
</evidence>
<dbReference type="Gene3D" id="2.70.98.30">
    <property type="entry name" value="Golgi alpha-mannosidase II, domain 4"/>
    <property type="match status" value="1"/>
</dbReference>
<dbReference type="InterPro" id="IPR013780">
    <property type="entry name" value="Glyco_hydro_b"/>
</dbReference>
<dbReference type="InterPro" id="IPR028995">
    <property type="entry name" value="Glyco_hydro_57/38_cen_sf"/>
</dbReference>
<dbReference type="Gene3D" id="2.60.40.1180">
    <property type="entry name" value="Golgi alpha-mannosidase II"/>
    <property type="match status" value="1"/>
</dbReference>
<evidence type="ECO:0000256" key="5">
    <source>
        <dbReference type="ARBA" id="ARBA00023295"/>
    </source>
</evidence>
<dbReference type="RefSeq" id="XP_032806316.1">
    <property type="nucleotide sequence ID" value="XM_032950425.1"/>
</dbReference>
<evidence type="ECO:0000256" key="4">
    <source>
        <dbReference type="ARBA" id="ARBA00022833"/>
    </source>
</evidence>
<dbReference type="Pfam" id="PF01074">
    <property type="entry name" value="Glyco_hydro_38N"/>
    <property type="match status" value="1"/>
</dbReference>
<dbReference type="KEGG" id="pmrn:116940510"/>
<keyword evidence="8" id="KW-1185">Reference proteome</keyword>
<reference evidence="9" key="1">
    <citation type="submission" date="2025-08" db="UniProtKB">
        <authorList>
            <consortium name="RefSeq"/>
        </authorList>
    </citation>
    <scope>IDENTIFICATION</scope>
    <source>
        <tissue evidence="9">Sperm</tissue>
    </source>
</reference>
<dbReference type="SUPFAM" id="SSF88713">
    <property type="entry name" value="Glycoside hydrolase/deacetylase"/>
    <property type="match status" value="1"/>
</dbReference>
<protein>
    <recommendedName>
        <fullName evidence="6">Alpha-mannosidase</fullName>
        <ecNumber evidence="6">3.2.1.-</ecNumber>
    </recommendedName>
</protein>
<dbReference type="EC" id="3.2.1.-" evidence="6"/>
<evidence type="ECO:0000313" key="9">
    <source>
        <dbReference type="RefSeq" id="XP_032806316.1"/>
    </source>
</evidence>
<keyword evidence="4 6" id="KW-0862">Zinc</keyword>
<evidence type="ECO:0000256" key="6">
    <source>
        <dbReference type="RuleBase" id="RU361199"/>
    </source>
</evidence>
<dbReference type="GO" id="GO:0046872">
    <property type="term" value="F:metal ion binding"/>
    <property type="evidence" value="ECO:0007669"/>
    <property type="project" value="UniProtKB-KW"/>
</dbReference>
<dbReference type="CTD" id="23324"/>
<comment type="cofactor">
    <cofactor evidence="6">
        <name>Zn(2+)</name>
        <dbReference type="ChEBI" id="CHEBI:29105"/>
    </cofactor>
    <text evidence="6">Binds 1 zinc ion per subunit.</text>
</comment>
<dbReference type="GO" id="GO:0005764">
    <property type="term" value="C:lysosome"/>
    <property type="evidence" value="ECO:0007669"/>
    <property type="project" value="TreeGrafter"/>
</dbReference>
<evidence type="ECO:0000313" key="8">
    <source>
        <dbReference type="Proteomes" id="UP001318040"/>
    </source>
</evidence>
<dbReference type="SMART" id="SM00872">
    <property type="entry name" value="Alpha-mann_mid"/>
    <property type="match status" value="1"/>
</dbReference>
<dbReference type="Pfam" id="PF09261">
    <property type="entry name" value="Alpha-mann_mid"/>
    <property type="match status" value="1"/>
</dbReference>
<comment type="similarity">
    <text evidence="1 6">Belongs to the glycosyl hydrolase 38 family.</text>
</comment>
<dbReference type="AlphaFoldDB" id="A0AAJ7WQF3"/>
<keyword evidence="3 6" id="KW-0378">Hydrolase</keyword>
<dbReference type="GO" id="GO:0030246">
    <property type="term" value="F:carbohydrate binding"/>
    <property type="evidence" value="ECO:0007669"/>
    <property type="project" value="InterPro"/>
</dbReference>
<sequence>MLLPGAPSAAWPWTRVLLLCTACLLGPSVEAELEVFVVPHSHMDVGWVYTVQESMHAYAANVYSTVVRELLKAPERRFIAVEQEFFRLWWDGVASAEQKQQVHELVKQGRLEFIIGGQVMHDEAVTELSAQILQLTEGHGFLYETFGVRPAFSWHVDPFGASAATPSLFAMAGFNAHLISRIDYDAKDAMQQSQKLQFVWRGSRSLGARQEIFTHVMDEYSYCTPSALPFSNRSGFYWNGVALFPDPPADGVYPNMSLPVTADTVKPYAATMVANIWQRAAWFRTNTLLWPWGCDKQFFNASVQFDNMDPLMAHVNAHSQEYGVRLRYATLGEFFSSVKAAGLRWDVRDERDFLPYSSDWQSAWTGFYASRNILKGLARRAQAVLHATETLFTLYVRSGLATSQDELLVLEQLRRLRWASAQVQHHDAVTGTESPPVRDMYARDLAAGVAGVTPALASMLSALVPGLPPASSVRLLSPLLQLRAAVLRKGSIVVVYNPLGWEVVSFINLAVSSPKVAVWDRHGRPVPTQVYPSAASAKDFSVYFPVRLDPLGISSFRVQVSSAPLKSTGPVEVGPDAPAGFPTSVTAPLSFPRRSHPGGVRLAERPNLIAVENKCYTLMFDKDTNLLHSVTDKVSMQTVLVTQRFVEYRSQTNVTVGQPSDNYIFSPLGPATDVSRFVSMEVVRGPLLTEVRQYFYGEDSSPSGSHRYAVLTRLHDAPGGPAGAADLSCRRLEQELWVGPLAMDREAVLRTSTGLRTGRVLHTDNNGFQMQRRLYREFPKNELPRNYYPLVRTAFIEEVMEHGMRLTIHSERSHGVASLHDGEMEVMVHRRMWNNENHDYNLTLNDTSIVRPLFWLALARKSNSVLLYQRMGLQLENRPLVLVGETPELGVVPVGRATALPTLPPNVHLLSLQLPGWSYSSNHQKHLKRLRRRKAGGAANSTAHGPNLGRVLLRLQHLYEAGEDPVLSQAATIDLKILLAPLGIVRHVEERSLTGTWDIAQLRRWQWNVTAPPSAEAAHEERMVHDDFIITIFPKEICTFFVHFESII</sequence>
<dbReference type="Proteomes" id="UP001318040">
    <property type="component" value="Chromosome 9"/>
</dbReference>
<dbReference type="SUPFAM" id="SSF88688">
    <property type="entry name" value="Families 57/38 glycoside transferase middle domain"/>
    <property type="match status" value="1"/>
</dbReference>
<keyword evidence="5 6" id="KW-0326">Glycosidase</keyword>
<evidence type="ECO:0000256" key="2">
    <source>
        <dbReference type="ARBA" id="ARBA00022723"/>
    </source>
</evidence>
<dbReference type="Pfam" id="PF07748">
    <property type="entry name" value="Glyco_hydro_38C"/>
    <property type="match status" value="1"/>
</dbReference>
<dbReference type="InterPro" id="IPR050843">
    <property type="entry name" value="Glycosyl_Hydrlase_38"/>
</dbReference>